<name>T1FZW4_HELRO</name>
<dbReference type="InterPro" id="IPR018957">
    <property type="entry name" value="Znf_C3HC4_RING-type"/>
</dbReference>
<dbReference type="GeneID" id="20214362"/>
<keyword evidence="1" id="KW-0479">Metal-binding</keyword>
<dbReference type="GO" id="GO:0008270">
    <property type="term" value="F:zinc ion binding"/>
    <property type="evidence" value="ECO:0007669"/>
    <property type="project" value="UniProtKB-KW"/>
</dbReference>
<dbReference type="RefSeq" id="XP_009028839.1">
    <property type="nucleotide sequence ID" value="XM_009030591.1"/>
</dbReference>
<proteinExistence type="predicted"/>
<sequence length="106" mass="12046">MTRSGRKIIKDMNDLITCSLCSGYLVDATTITHCMHTCCPKCLKRTAASSNSDAKKNNYTTTTSKKIKLRSDKTMQNLVYKMVPGLYQNELNRRINFAKLHPNWGI</sequence>
<dbReference type="HOGENOM" id="CLU_155461_0_0_1"/>
<evidence type="ECO:0000259" key="4">
    <source>
        <dbReference type="Pfam" id="PF00097"/>
    </source>
</evidence>
<dbReference type="GO" id="GO:0031519">
    <property type="term" value="C:PcG protein complex"/>
    <property type="evidence" value="ECO:0007669"/>
    <property type="project" value="UniProtKB-ARBA"/>
</dbReference>
<evidence type="ECO:0000256" key="2">
    <source>
        <dbReference type="ARBA" id="ARBA00022771"/>
    </source>
</evidence>
<evidence type="ECO:0000313" key="5">
    <source>
        <dbReference type="EMBL" id="ESN93102.1"/>
    </source>
</evidence>
<gene>
    <name evidence="6" type="primary">20214362</name>
    <name evidence="5" type="ORF">HELRODRAFT_69521</name>
</gene>
<reference evidence="6" key="3">
    <citation type="submission" date="2015-06" db="UniProtKB">
        <authorList>
            <consortium name="EnsemblMetazoa"/>
        </authorList>
    </citation>
    <scope>IDENTIFICATION</scope>
</reference>
<dbReference type="EMBL" id="KB097639">
    <property type="protein sequence ID" value="ESN93102.1"/>
    <property type="molecule type" value="Genomic_DNA"/>
</dbReference>
<dbReference type="CTD" id="20214362"/>
<accession>T1FZW4</accession>
<dbReference type="SUPFAM" id="SSF57850">
    <property type="entry name" value="RING/U-box"/>
    <property type="match status" value="1"/>
</dbReference>
<reference evidence="5 7" key="2">
    <citation type="journal article" date="2013" name="Nature">
        <title>Insights into bilaterian evolution from three spiralian genomes.</title>
        <authorList>
            <person name="Simakov O."/>
            <person name="Marletaz F."/>
            <person name="Cho S.J."/>
            <person name="Edsinger-Gonzales E."/>
            <person name="Havlak P."/>
            <person name="Hellsten U."/>
            <person name="Kuo D.H."/>
            <person name="Larsson T."/>
            <person name="Lv J."/>
            <person name="Arendt D."/>
            <person name="Savage R."/>
            <person name="Osoegawa K."/>
            <person name="de Jong P."/>
            <person name="Grimwood J."/>
            <person name="Chapman J.A."/>
            <person name="Shapiro H."/>
            <person name="Aerts A."/>
            <person name="Otillar R.P."/>
            <person name="Terry A.Y."/>
            <person name="Boore J.L."/>
            <person name="Grigoriev I.V."/>
            <person name="Lindberg D.R."/>
            <person name="Seaver E.C."/>
            <person name="Weisblat D.A."/>
            <person name="Putnam N.H."/>
            <person name="Rokhsar D.S."/>
        </authorList>
    </citation>
    <scope>NUCLEOTIDE SEQUENCE</scope>
</reference>
<keyword evidence="3" id="KW-0862">Zinc</keyword>
<organism evidence="6 7">
    <name type="scientific">Helobdella robusta</name>
    <name type="common">Californian leech</name>
    <dbReference type="NCBI Taxonomy" id="6412"/>
    <lineage>
        <taxon>Eukaryota</taxon>
        <taxon>Metazoa</taxon>
        <taxon>Spiralia</taxon>
        <taxon>Lophotrochozoa</taxon>
        <taxon>Annelida</taxon>
        <taxon>Clitellata</taxon>
        <taxon>Hirudinea</taxon>
        <taxon>Rhynchobdellida</taxon>
        <taxon>Glossiphoniidae</taxon>
        <taxon>Helobdella</taxon>
    </lineage>
</organism>
<dbReference type="InterPro" id="IPR013083">
    <property type="entry name" value="Znf_RING/FYVE/PHD"/>
</dbReference>
<keyword evidence="7" id="KW-1185">Reference proteome</keyword>
<dbReference type="PANTHER" id="PTHR10825">
    <property type="entry name" value="RING FINGER DOMAIN-CONTAINING, POLYCOMB GROUP COMPONENT"/>
    <property type="match status" value="1"/>
</dbReference>
<dbReference type="FunFam" id="3.30.40.10:FF:000033">
    <property type="entry name" value="Polycomb group RING finger protein 3"/>
    <property type="match status" value="1"/>
</dbReference>
<dbReference type="KEGG" id="hro:HELRODRAFT_69521"/>
<dbReference type="eggNOG" id="KOG2660">
    <property type="taxonomic scope" value="Eukaryota"/>
</dbReference>
<dbReference type="OrthoDB" id="1305878at2759"/>
<dbReference type="InParanoid" id="T1FZW4"/>
<dbReference type="PANTHER" id="PTHR10825:SF29">
    <property type="entry name" value="POLYCOMB GROUP RING FINGER PROTEIN 1"/>
    <property type="match status" value="1"/>
</dbReference>
<dbReference type="Proteomes" id="UP000015101">
    <property type="component" value="Unassembled WGS sequence"/>
</dbReference>
<dbReference type="Gene3D" id="3.30.40.10">
    <property type="entry name" value="Zinc/RING finger domain, C3HC4 (zinc finger)"/>
    <property type="match status" value="1"/>
</dbReference>
<dbReference type="Pfam" id="PF00097">
    <property type="entry name" value="zf-C3HC4"/>
    <property type="match status" value="1"/>
</dbReference>
<keyword evidence="2" id="KW-0863">Zinc-finger</keyword>
<evidence type="ECO:0000313" key="6">
    <source>
        <dbReference type="EnsemblMetazoa" id="HelroP69521"/>
    </source>
</evidence>
<evidence type="ECO:0000256" key="1">
    <source>
        <dbReference type="ARBA" id="ARBA00022723"/>
    </source>
</evidence>
<reference evidence="7" key="1">
    <citation type="submission" date="2012-12" db="EMBL/GenBank/DDBJ databases">
        <authorList>
            <person name="Hellsten U."/>
            <person name="Grimwood J."/>
            <person name="Chapman J.A."/>
            <person name="Shapiro H."/>
            <person name="Aerts A."/>
            <person name="Otillar R.P."/>
            <person name="Terry A.Y."/>
            <person name="Boore J.L."/>
            <person name="Simakov O."/>
            <person name="Marletaz F."/>
            <person name="Cho S.-J."/>
            <person name="Edsinger-Gonzales E."/>
            <person name="Havlak P."/>
            <person name="Kuo D.-H."/>
            <person name="Larsson T."/>
            <person name="Lv J."/>
            <person name="Arendt D."/>
            <person name="Savage R."/>
            <person name="Osoegawa K."/>
            <person name="de Jong P."/>
            <person name="Lindberg D.R."/>
            <person name="Seaver E.C."/>
            <person name="Weisblat D.A."/>
            <person name="Putnam N.H."/>
            <person name="Grigoriev I.V."/>
            <person name="Rokhsar D.S."/>
        </authorList>
    </citation>
    <scope>NUCLEOTIDE SEQUENCE</scope>
</reference>
<evidence type="ECO:0000256" key="3">
    <source>
        <dbReference type="ARBA" id="ARBA00022833"/>
    </source>
</evidence>
<feature type="domain" description="Zinc finger C3HC4 RING-type" evidence="4">
    <location>
        <begin position="18"/>
        <end position="48"/>
    </location>
</feature>
<dbReference type="AlphaFoldDB" id="T1FZW4"/>
<evidence type="ECO:0000313" key="7">
    <source>
        <dbReference type="Proteomes" id="UP000015101"/>
    </source>
</evidence>
<dbReference type="EnsemblMetazoa" id="HelroT69521">
    <property type="protein sequence ID" value="HelroP69521"/>
    <property type="gene ID" value="HelroG69521"/>
</dbReference>
<dbReference type="EMBL" id="AMQM01002002">
    <property type="status" value="NOT_ANNOTATED_CDS"/>
    <property type="molecule type" value="Genomic_DNA"/>
</dbReference>
<protein>
    <recommendedName>
        <fullName evidence="4">Zinc finger C3HC4 RING-type domain-containing protein</fullName>
    </recommendedName>
</protein>
<dbReference type="STRING" id="6412.T1FZW4"/>